<organism evidence="3">
    <name type="scientific">Streptomyces sp. NBC_00060</name>
    <dbReference type="NCBI Taxonomy" id="2975636"/>
    <lineage>
        <taxon>Bacteria</taxon>
        <taxon>Bacillati</taxon>
        <taxon>Actinomycetota</taxon>
        <taxon>Actinomycetes</taxon>
        <taxon>Kitasatosporales</taxon>
        <taxon>Streptomycetaceae</taxon>
        <taxon>Streptomyces</taxon>
    </lineage>
</organism>
<feature type="signal peptide" evidence="2">
    <location>
        <begin position="1"/>
        <end position="32"/>
    </location>
</feature>
<dbReference type="AlphaFoldDB" id="A0AAU2HBZ4"/>
<feature type="region of interest" description="Disordered" evidence="1">
    <location>
        <begin position="33"/>
        <end position="63"/>
    </location>
</feature>
<keyword evidence="2" id="KW-0732">Signal</keyword>
<feature type="chain" id="PRO_5043928364" evidence="2">
    <location>
        <begin position="33"/>
        <end position="63"/>
    </location>
</feature>
<reference evidence="3" key="1">
    <citation type="submission" date="2022-10" db="EMBL/GenBank/DDBJ databases">
        <title>The complete genomes of actinobacterial strains from the NBC collection.</title>
        <authorList>
            <person name="Joergensen T.S."/>
            <person name="Alvarez Arevalo M."/>
            <person name="Sterndorff E.B."/>
            <person name="Faurdal D."/>
            <person name="Vuksanovic O."/>
            <person name="Mourched A.-S."/>
            <person name="Charusanti P."/>
            <person name="Shaw S."/>
            <person name="Blin K."/>
            <person name="Weber T."/>
        </authorList>
    </citation>
    <scope>NUCLEOTIDE SEQUENCE</scope>
    <source>
        <strain evidence="3">NBC_00060</strain>
    </source>
</reference>
<evidence type="ECO:0000256" key="1">
    <source>
        <dbReference type="SAM" id="MobiDB-lite"/>
    </source>
</evidence>
<sequence length="63" mass="6520">MQHNLKSGARRMTVLVPALVAALLAVSGPVLSAAHSGDTARTSLADGPLRPGKSDHEEFNTKA</sequence>
<protein>
    <submittedName>
        <fullName evidence="3">Uncharacterized protein</fullName>
    </submittedName>
</protein>
<evidence type="ECO:0000313" key="3">
    <source>
        <dbReference type="EMBL" id="WTU44446.1"/>
    </source>
</evidence>
<dbReference type="EMBL" id="CP108253">
    <property type="protein sequence ID" value="WTU44446.1"/>
    <property type="molecule type" value="Genomic_DNA"/>
</dbReference>
<name>A0AAU2HBZ4_9ACTN</name>
<accession>A0AAU2HBZ4</accession>
<evidence type="ECO:0000256" key="2">
    <source>
        <dbReference type="SAM" id="SignalP"/>
    </source>
</evidence>
<proteinExistence type="predicted"/>
<feature type="compositionally biased region" description="Basic and acidic residues" evidence="1">
    <location>
        <begin position="52"/>
        <end position="63"/>
    </location>
</feature>
<gene>
    <name evidence="3" type="ORF">OHV25_35125</name>
</gene>